<reference evidence="1" key="1">
    <citation type="submission" date="2014-11" db="EMBL/GenBank/DDBJ databases">
        <authorList>
            <person name="Amaro Gonzalez C."/>
        </authorList>
    </citation>
    <scope>NUCLEOTIDE SEQUENCE</scope>
</reference>
<dbReference type="EMBL" id="GBXM01091665">
    <property type="protein sequence ID" value="JAH16912.1"/>
    <property type="molecule type" value="Transcribed_RNA"/>
</dbReference>
<protein>
    <submittedName>
        <fullName evidence="1">Uncharacterized protein</fullName>
    </submittedName>
</protein>
<accession>A0A0E9QK82</accession>
<sequence length="82" mass="9390">MPGLYIILCSMTVFKAKIKIFDLTGKSDSRFHHTTAYSTVIWKTKNIFPIKFARLISGAHCSFFSQTAQYNRPENFGILARL</sequence>
<proteinExistence type="predicted"/>
<evidence type="ECO:0000313" key="1">
    <source>
        <dbReference type="EMBL" id="JAH16912.1"/>
    </source>
</evidence>
<dbReference type="AlphaFoldDB" id="A0A0E9QK82"/>
<reference evidence="1" key="2">
    <citation type="journal article" date="2015" name="Fish Shellfish Immunol.">
        <title>Early steps in the European eel (Anguilla anguilla)-Vibrio vulnificus interaction in the gills: Role of the RtxA13 toxin.</title>
        <authorList>
            <person name="Callol A."/>
            <person name="Pajuelo D."/>
            <person name="Ebbesson L."/>
            <person name="Teles M."/>
            <person name="MacKenzie S."/>
            <person name="Amaro C."/>
        </authorList>
    </citation>
    <scope>NUCLEOTIDE SEQUENCE</scope>
</reference>
<organism evidence="1">
    <name type="scientific">Anguilla anguilla</name>
    <name type="common">European freshwater eel</name>
    <name type="synonym">Muraena anguilla</name>
    <dbReference type="NCBI Taxonomy" id="7936"/>
    <lineage>
        <taxon>Eukaryota</taxon>
        <taxon>Metazoa</taxon>
        <taxon>Chordata</taxon>
        <taxon>Craniata</taxon>
        <taxon>Vertebrata</taxon>
        <taxon>Euteleostomi</taxon>
        <taxon>Actinopterygii</taxon>
        <taxon>Neopterygii</taxon>
        <taxon>Teleostei</taxon>
        <taxon>Anguilliformes</taxon>
        <taxon>Anguillidae</taxon>
        <taxon>Anguilla</taxon>
    </lineage>
</organism>
<name>A0A0E9QK82_ANGAN</name>